<proteinExistence type="predicted"/>
<dbReference type="EMBL" id="CM046117">
    <property type="protein sequence ID" value="KAI8436954.1"/>
    <property type="molecule type" value="Genomic_DNA"/>
</dbReference>
<dbReference type="Proteomes" id="UP001064048">
    <property type="component" value="Chromosome 17"/>
</dbReference>
<accession>A0ACC0KK85</accession>
<evidence type="ECO:0000313" key="2">
    <source>
        <dbReference type="Proteomes" id="UP001064048"/>
    </source>
</evidence>
<keyword evidence="2" id="KW-1185">Reference proteome</keyword>
<organism evidence="1 2">
    <name type="scientific">Choristoneura fumiferana</name>
    <name type="common">Spruce budworm moth</name>
    <name type="synonym">Archips fumiferana</name>
    <dbReference type="NCBI Taxonomy" id="7141"/>
    <lineage>
        <taxon>Eukaryota</taxon>
        <taxon>Metazoa</taxon>
        <taxon>Ecdysozoa</taxon>
        <taxon>Arthropoda</taxon>
        <taxon>Hexapoda</taxon>
        <taxon>Insecta</taxon>
        <taxon>Pterygota</taxon>
        <taxon>Neoptera</taxon>
        <taxon>Endopterygota</taxon>
        <taxon>Lepidoptera</taxon>
        <taxon>Glossata</taxon>
        <taxon>Ditrysia</taxon>
        <taxon>Tortricoidea</taxon>
        <taxon>Tortricidae</taxon>
        <taxon>Tortricinae</taxon>
        <taxon>Choristoneura</taxon>
    </lineage>
</organism>
<sequence>MLIIIQAMLNTRAIAERALQNFGGDSNLIPAGLNLGGHCMLRMPQSVLFFHRMKLRNNTHFRINFLQNDLSNMLVTLRFSLNDLHLMGDYERAITYSSPSTLYYTPTYGELEFLLKDVEYNVEGRYRLIDDRLYVEHVISELMPRRILMRYMKENNTASMTTVKLDIPNIYPYLLRMQNDLDHWLKDYFNDFLIYFDLPGTGVNSQNQAYENAKTMIRNRFADSVIKGVRKRLRQVNSSSIMIPDFKIYSVNEMEITLYDGIIRGLDTIFRRSVTTGKLDRANVRHLDTIVGFSTLKVEYKYNMFLRTGLPPLFGMLVLDVDELTARLALKTVRDSPTLDMHYVLMAPFDKARSLVVEGPANRYIAKYKHILENQISSIMSSTLMHYMQQLDSLARCHTHLIGKDDPKYKTIDDSESVESKNENGPADDGGDVTNSEPEQVTDATDNDDKQAADYTAAQNIPEDYVVDKKESIELEFPAKDEDKKSEKMKLEINQKFSLTRLNKGERRTG</sequence>
<reference evidence="1 2" key="1">
    <citation type="journal article" date="2022" name="Genome Biol. Evol.">
        <title>The Spruce Budworm Genome: Reconstructing the Evolutionary History of Antifreeze Proteins.</title>
        <authorList>
            <person name="Beliveau C."/>
            <person name="Gagne P."/>
            <person name="Picq S."/>
            <person name="Vernygora O."/>
            <person name="Keeling C.I."/>
            <person name="Pinkney K."/>
            <person name="Doucet D."/>
            <person name="Wen F."/>
            <person name="Johnston J.S."/>
            <person name="Maaroufi H."/>
            <person name="Boyle B."/>
            <person name="Laroche J."/>
            <person name="Dewar K."/>
            <person name="Juretic N."/>
            <person name="Blackburn G."/>
            <person name="Nisole A."/>
            <person name="Brunet B."/>
            <person name="Brandao M."/>
            <person name="Lumley L."/>
            <person name="Duan J."/>
            <person name="Quan G."/>
            <person name="Lucarotti C.J."/>
            <person name="Roe A.D."/>
            <person name="Sperling F.A.H."/>
            <person name="Levesque R.C."/>
            <person name="Cusson M."/>
        </authorList>
    </citation>
    <scope>NUCLEOTIDE SEQUENCE [LARGE SCALE GENOMIC DNA]</scope>
    <source>
        <strain evidence="1">Glfc:IPQL:Cfum</strain>
    </source>
</reference>
<gene>
    <name evidence="1" type="ORF">MSG28_010376</name>
</gene>
<name>A0ACC0KK85_CHOFU</name>
<comment type="caution">
    <text evidence="1">The sequence shown here is derived from an EMBL/GenBank/DDBJ whole genome shotgun (WGS) entry which is preliminary data.</text>
</comment>
<evidence type="ECO:0000313" key="1">
    <source>
        <dbReference type="EMBL" id="KAI8436954.1"/>
    </source>
</evidence>
<protein>
    <submittedName>
        <fullName evidence="1">Uncharacterized protein</fullName>
    </submittedName>
</protein>